<keyword evidence="2" id="KW-1185">Reference proteome</keyword>
<reference evidence="1 2" key="1">
    <citation type="journal article" date="2018" name="Nat. Genet.">
        <title>The Rosa genome provides new insights in the design of modern roses.</title>
        <authorList>
            <person name="Bendahmane M."/>
        </authorList>
    </citation>
    <scope>NUCLEOTIDE SEQUENCE [LARGE SCALE GENOMIC DNA]</scope>
    <source>
        <strain evidence="2">cv. Old Blush</strain>
    </source>
</reference>
<evidence type="ECO:0000313" key="1">
    <source>
        <dbReference type="EMBL" id="PRQ22329.1"/>
    </source>
</evidence>
<comment type="caution">
    <text evidence="1">The sequence shown here is derived from an EMBL/GenBank/DDBJ whole genome shotgun (WGS) entry which is preliminary data.</text>
</comment>
<protein>
    <submittedName>
        <fullName evidence="1">Uncharacterized protein</fullName>
    </submittedName>
</protein>
<sequence length="75" mass="8915">MAEEDMVVPASSRRWECQRVVRERGRLFTARDGGLFQDLLRRRDVLFQDLQFGFDLFQHVPVAQHRVGRNPNWVC</sequence>
<gene>
    <name evidence="1" type="ORF">RchiOBHm_Chr6g0249081</name>
</gene>
<organism evidence="1 2">
    <name type="scientific">Rosa chinensis</name>
    <name type="common">China rose</name>
    <dbReference type="NCBI Taxonomy" id="74649"/>
    <lineage>
        <taxon>Eukaryota</taxon>
        <taxon>Viridiplantae</taxon>
        <taxon>Streptophyta</taxon>
        <taxon>Embryophyta</taxon>
        <taxon>Tracheophyta</taxon>
        <taxon>Spermatophyta</taxon>
        <taxon>Magnoliopsida</taxon>
        <taxon>eudicotyledons</taxon>
        <taxon>Gunneridae</taxon>
        <taxon>Pentapetalae</taxon>
        <taxon>rosids</taxon>
        <taxon>fabids</taxon>
        <taxon>Rosales</taxon>
        <taxon>Rosaceae</taxon>
        <taxon>Rosoideae</taxon>
        <taxon>Rosoideae incertae sedis</taxon>
        <taxon>Rosa</taxon>
    </lineage>
</organism>
<dbReference type="Gramene" id="PRQ22329">
    <property type="protein sequence ID" value="PRQ22329"/>
    <property type="gene ID" value="RchiOBHm_Chr6g0249081"/>
</dbReference>
<accession>A0A2P6PK90</accession>
<name>A0A2P6PK90_ROSCH</name>
<dbReference type="EMBL" id="PDCK01000044">
    <property type="protein sequence ID" value="PRQ22329.1"/>
    <property type="molecule type" value="Genomic_DNA"/>
</dbReference>
<dbReference type="Proteomes" id="UP000238479">
    <property type="component" value="Chromosome 6"/>
</dbReference>
<evidence type="ECO:0000313" key="2">
    <source>
        <dbReference type="Proteomes" id="UP000238479"/>
    </source>
</evidence>
<proteinExistence type="predicted"/>
<dbReference type="AlphaFoldDB" id="A0A2P6PK90"/>